<dbReference type="Proteomes" id="UP001594351">
    <property type="component" value="Unassembled WGS sequence"/>
</dbReference>
<evidence type="ECO:0000259" key="1">
    <source>
        <dbReference type="Pfam" id="PF19289"/>
    </source>
</evidence>
<accession>A0ABV6Z2A0</accession>
<dbReference type="InterPro" id="IPR047657">
    <property type="entry name" value="PmbA"/>
</dbReference>
<comment type="caution">
    <text evidence="2">The sequence shown here is derived from an EMBL/GenBank/DDBJ whole genome shotgun (WGS) entry which is preliminary data.</text>
</comment>
<dbReference type="InterPro" id="IPR035068">
    <property type="entry name" value="TldD/PmbA_N"/>
</dbReference>
<dbReference type="InterPro" id="IPR045569">
    <property type="entry name" value="Metalloprtase-TldD/E_C"/>
</dbReference>
<protein>
    <submittedName>
        <fullName evidence="2">TldD/PmbA family protein</fullName>
    </submittedName>
</protein>
<gene>
    <name evidence="2" type="ORF">ACFL27_20460</name>
</gene>
<dbReference type="EMBL" id="JBHPBY010000334">
    <property type="protein sequence ID" value="MFC1852577.1"/>
    <property type="molecule type" value="Genomic_DNA"/>
</dbReference>
<name>A0ABV6Z2A0_UNCC1</name>
<proteinExistence type="predicted"/>
<organism evidence="2 3">
    <name type="scientific">candidate division CSSED10-310 bacterium</name>
    <dbReference type="NCBI Taxonomy" id="2855610"/>
    <lineage>
        <taxon>Bacteria</taxon>
        <taxon>Bacteria division CSSED10-310</taxon>
    </lineage>
</organism>
<dbReference type="SUPFAM" id="SSF111283">
    <property type="entry name" value="Putative modulator of DNA gyrase, PmbA/TldD"/>
    <property type="match status" value="1"/>
</dbReference>
<reference evidence="2 3" key="1">
    <citation type="submission" date="2024-09" db="EMBL/GenBank/DDBJ databases">
        <title>Laminarin stimulates single cell rates of sulfate reduction while oxygen inhibits transcriptomic activity in coastal marine sediment.</title>
        <authorList>
            <person name="Lindsay M."/>
            <person name="Orcutt B."/>
            <person name="Emerson D."/>
            <person name="Stepanauskas R."/>
            <person name="D'Angelo T."/>
        </authorList>
    </citation>
    <scope>NUCLEOTIDE SEQUENCE [LARGE SCALE GENOMIC DNA]</scope>
    <source>
        <strain evidence="2">SAG AM-311-K15</strain>
    </source>
</reference>
<dbReference type="PANTHER" id="PTHR43421">
    <property type="entry name" value="METALLOPROTEASE PMBA"/>
    <property type="match status" value="1"/>
</dbReference>
<keyword evidence="3" id="KW-1185">Reference proteome</keyword>
<feature type="domain" description="Metalloprotease TldD/E C-terminal" evidence="1">
    <location>
        <begin position="220"/>
        <end position="442"/>
    </location>
</feature>
<evidence type="ECO:0000313" key="3">
    <source>
        <dbReference type="Proteomes" id="UP001594351"/>
    </source>
</evidence>
<dbReference type="PANTHER" id="PTHR43421:SF1">
    <property type="entry name" value="METALLOPROTEASE PMBA"/>
    <property type="match status" value="1"/>
</dbReference>
<dbReference type="InterPro" id="IPR036059">
    <property type="entry name" value="TldD/PmbA_sf"/>
</dbReference>
<evidence type="ECO:0000313" key="2">
    <source>
        <dbReference type="EMBL" id="MFC1852577.1"/>
    </source>
</evidence>
<dbReference type="Gene3D" id="3.30.2290.10">
    <property type="entry name" value="PmbA/TldD superfamily"/>
    <property type="match status" value="1"/>
</dbReference>
<dbReference type="Pfam" id="PF19289">
    <property type="entry name" value="PmbA_TldD_3rd"/>
    <property type="match status" value="1"/>
</dbReference>
<sequence length="445" mass="49917">MKKTDTSKAPWQELVNDCPLPTELFLHKNETLSLEFQDKKLKQINTKESNDSALRLINNNQIGFSAGAIGTPFPVLYQSAENVSRYGQKAYFQFTTGEGKPQVWSKIEPEITALTLENLIEYGHTLQERLCQEKPGYMVRVGLSKVNEAVHIITNSGLDRTYSRNSYGLSFSLEKTQEGDIIDYHFRFNHIPTNEELEEALQESFTSLDLCENVVSLPGGSYPVLFHPHSLATLLSPFQRALMASSVYNKSSPLKDKLEQQILSEKITFSDDPLWEQGIRQRPFDDEGVLSQTTTIVDKGILKSFLNNLDYAGRLNMKPNGNAARLGMFGKSTKFQPTMYFTNQIMMPGDDHLADMKKSITTGLLLDHSADCWQGANINGDFSGTVNLGFLIKNGSAVGRVKNMRLAGNIYQLFGPQLEGVSRERKTMNDVVLFPYLLSRDVALS</sequence>